<accession>A0AAU7X9Q2</accession>
<sequence length="70" mass="8038">MTVWFLCRRQKMQGQIRSIPPFLPALLQILELFSKPLLTPQRAFAYKPLTNEDGGAAGRRRLNCLSAFLF</sequence>
<dbReference type="RefSeq" id="WP_407049619.1">
    <property type="nucleotide sequence ID" value="NZ_CP158568.1"/>
</dbReference>
<evidence type="ECO:0000313" key="1">
    <source>
        <dbReference type="EMBL" id="XBY44526.1"/>
    </source>
</evidence>
<dbReference type="EMBL" id="CP158568">
    <property type="protein sequence ID" value="XBY44526.1"/>
    <property type="molecule type" value="Genomic_DNA"/>
</dbReference>
<reference evidence="1" key="1">
    <citation type="submission" date="2024-06" db="EMBL/GenBank/DDBJ databases">
        <title>Methylostella associata gen. nov., sp. nov., a novel Ancalomicrobiaceae-affiliated facultatively methylotrophic bacteria that feed on methanotrophs of the genus Methylococcus.</title>
        <authorList>
            <person name="Saltykova V."/>
            <person name="Danilova O.V."/>
            <person name="Oshkin I.Y."/>
            <person name="Belova S.E."/>
            <person name="Pimenov N.V."/>
            <person name="Dedysh S.N."/>
        </authorList>
    </citation>
    <scope>NUCLEOTIDE SEQUENCE</scope>
    <source>
        <strain evidence="1">S20</strain>
    </source>
</reference>
<organism evidence="1">
    <name type="scientific">Methyloraptor flagellatus</name>
    <dbReference type="NCBI Taxonomy" id="3162530"/>
    <lineage>
        <taxon>Bacteria</taxon>
        <taxon>Pseudomonadati</taxon>
        <taxon>Pseudomonadota</taxon>
        <taxon>Alphaproteobacteria</taxon>
        <taxon>Hyphomicrobiales</taxon>
        <taxon>Ancalomicrobiaceae</taxon>
        <taxon>Methyloraptor</taxon>
    </lineage>
</organism>
<proteinExistence type="predicted"/>
<dbReference type="KEGG" id="mflg:ABS361_21355"/>
<gene>
    <name evidence="1" type="ORF">ABS361_21355</name>
</gene>
<protein>
    <submittedName>
        <fullName evidence="1">Uncharacterized protein</fullName>
    </submittedName>
</protein>
<dbReference type="AlphaFoldDB" id="A0AAU7X9Q2"/>
<name>A0AAU7X9Q2_9HYPH</name>